<dbReference type="Proteomes" id="UP000274922">
    <property type="component" value="Unassembled WGS sequence"/>
</dbReference>
<evidence type="ECO:0008006" key="4">
    <source>
        <dbReference type="Google" id="ProtNLM"/>
    </source>
</evidence>
<feature type="non-terminal residue" evidence="2">
    <location>
        <position position="177"/>
    </location>
</feature>
<reference evidence="3" key="1">
    <citation type="journal article" date="2018" name="Nat. Microbiol.">
        <title>Leveraging single-cell genomics to expand the fungal tree of life.</title>
        <authorList>
            <person name="Ahrendt S.R."/>
            <person name="Quandt C.A."/>
            <person name="Ciobanu D."/>
            <person name="Clum A."/>
            <person name="Salamov A."/>
            <person name="Andreopoulos B."/>
            <person name="Cheng J.F."/>
            <person name="Woyke T."/>
            <person name="Pelin A."/>
            <person name="Henrissat B."/>
            <person name="Reynolds N.K."/>
            <person name="Benny G.L."/>
            <person name="Smith M.E."/>
            <person name="James T.Y."/>
            <person name="Grigoriev I.V."/>
        </authorList>
    </citation>
    <scope>NUCLEOTIDE SEQUENCE [LARGE SCALE GENOMIC DNA]</scope>
    <source>
        <strain evidence="3">ATCC 52028</strain>
    </source>
</reference>
<accession>A0A4P9XER5</accession>
<dbReference type="OrthoDB" id="18139at2759"/>
<gene>
    <name evidence="2" type="ORF">CXG81DRAFT_2261</name>
</gene>
<dbReference type="GO" id="GO:0005783">
    <property type="term" value="C:endoplasmic reticulum"/>
    <property type="evidence" value="ECO:0007669"/>
    <property type="project" value="InterPro"/>
</dbReference>
<dbReference type="PANTHER" id="PTHR28112">
    <property type="entry name" value="SRP-INDEPENDENT TARGETING PROTEIN 3"/>
    <property type="match status" value="1"/>
</dbReference>
<keyword evidence="1" id="KW-0812">Transmembrane</keyword>
<protein>
    <recommendedName>
        <fullName evidence="4">Inorganic phosphate transport PHO88</fullName>
    </recommendedName>
</protein>
<keyword evidence="3" id="KW-1185">Reference proteome</keyword>
<dbReference type="InterPro" id="IPR012098">
    <property type="entry name" value="SND3_fun"/>
</dbReference>
<name>A0A4P9XER5_9FUNG</name>
<evidence type="ECO:0000313" key="3">
    <source>
        <dbReference type="Proteomes" id="UP000274922"/>
    </source>
</evidence>
<keyword evidence="1" id="KW-0472">Membrane</keyword>
<keyword evidence="1" id="KW-1133">Transmembrane helix</keyword>
<dbReference type="Pfam" id="PF10032">
    <property type="entry name" value="Pho88"/>
    <property type="match status" value="1"/>
</dbReference>
<dbReference type="EMBL" id="ML014114">
    <property type="protein sequence ID" value="RKP04044.1"/>
    <property type="molecule type" value="Genomic_DNA"/>
</dbReference>
<organism evidence="2 3">
    <name type="scientific">Caulochytrium protostelioides</name>
    <dbReference type="NCBI Taxonomy" id="1555241"/>
    <lineage>
        <taxon>Eukaryota</taxon>
        <taxon>Fungi</taxon>
        <taxon>Fungi incertae sedis</taxon>
        <taxon>Chytridiomycota</taxon>
        <taxon>Chytridiomycota incertae sedis</taxon>
        <taxon>Chytridiomycetes</taxon>
        <taxon>Caulochytriales</taxon>
        <taxon>Caulochytriaceae</taxon>
        <taxon>Caulochytrium</taxon>
    </lineage>
</organism>
<dbReference type="AlphaFoldDB" id="A0A4P9XER5"/>
<proteinExistence type="predicted"/>
<dbReference type="GO" id="GO:0005739">
    <property type="term" value="C:mitochondrion"/>
    <property type="evidence" value="ECO:0007669"/>
    <property type="project" value="TreeGrafter"/>
</dbReference>
<evidence type="ECO:0000256" key="1">
    <source>
        <dbReference type="SAM" id="Phobius"/>
    </source>
</evidence>
<dbReference type="PANTHER" id="PTHR28112:SF1">
    <property type="entry name" value="SRP-INDEPENDENT TARGETING PROTEIN 3"/>
    <property type="match status" value="1"/>
</dbReference>
<dbReference type="GO" id="GO:0045047">
    <property type="term" value="P:protein targeting to ER"/>
    <property type="evidence" value="ECO:0007669"/>
    <property type="project" value="InterPro"/>
</dbReference>
<feature type="transmembrane region" description="Helical" evidence="1">
    <location>
        <begin position="30"/>
        <end position="50"/>
    </location>
</feature>
<sequence>MNAQLKSLVLVFAVMQIANRFDLDREENVTYFRISYAAVQALSLLILYYVRITILRKNDETPFYYTKAPPPMSGEKGEDVQTTVKAYDLEQLREQVKQTLIGIAIMAALHLHWGYIRPLFLQSVLGLVNLAQTPLFQVYILKYPLEGELARPWSKLGSGATATTLKDIKAREKKAAK</sequence>
<evidence type="ECO:0000313" key="2">
    <source>
        <dbReference type="EMBL" id="RKP04044.1"/>
    </source>
</evidence>